<evidence type="ECO:0000313" key="2">
    <source>
        <dbReference type="EMBL" id="QDS72511.1"/>
    </source>
</evidence>
<dbReference type="EMBL" id="CP042192">
    <property type="protein sequence ID" value="QDS72511.1"/>
    <property type="molecule type" value="Genomic_DNA"/>
</dbReference>
<dbReference type="STRING" id="50376.A0A517LA54"/>
<accession>A0A517LA54</accession>
<evidence type="ECO:0008006" key="4">
    <source>
        <dbReference type="Google" id="ProtNLM"/>
    </source>
</evidence>
<dbReference type="Proteomes" id="UP000316270">
    <property type="component" value="Chromosome 8"/>
</dbReference>
<feature type="compositionally biased region" description="Basic and acidic residues" evidence="1">
    <location>
        <begin position="308"/>
        <end position="323"/>
    </location>
</feature>
<protein>
    <recommendedName>
        <fullName evidence="4">Fungal N-terminal domain-containing protein</fullName>
    </recommendedName>
</protein>
<feature type="region of interest" description="Disordered" evidence="1">
    <location>
        <begin position="342"/>
        <end position="370"/>
    </location>
</feature>
<dbReference type="PANTHER" id="PTHR36167:SF4">
    <property type="entry name" value="FUNGAL N-TERMINAL DOMAIN-CONTAINING PROTEIN"/>
    <property type="match status" value="1"/>
</dbReference>
<feature type="compositionally biased region" description="Polar residues" evidence="1">
    <location>
        <begin position="526"/>
        <end position="535"/>
    </location>
</feature>
<name>A0A517LA54_9PEZI</name>
<dbReference type="InterPro" id="IPR039327">
    <property type="entry name" value="CON7-like"/>
</dbReference>
<feature type="compositionally biased region" description="Basic and acidic residues" evidence="1">
    <location>
        <begin position="342"/>
        <end position="361"/>
    </location>
</feature>
<dbReference type="OrthoDB" id="5431013at2759"/>
<sequence length="562" mass="64247">MSGLEVLGAAASIIQIADAGLKLYTYIDTVRSADKRLARVNKILKTTCNVVKEIGEVFQRTETAKIVSQSAVTTARDIAEECDMVFDEMRIAVKRSEKNKLFYPLKEGKLEFFSAHLEKMKSTLTLLMTVLIDARHLQYDRENEKVGKLIRANDAATVRYEELKRTHDLLFTILTSASMQAGPSFNNLPVVPTGANMSATRSPPDEAGELIPSGHSEEHVSVEALNASILKVCDLLKSLAAIKDAMNDNKALTRAKAEACMVYRYASITLDDFLSSESLTRQVYYQSQSVSRSHNEAEPKAAVQKSSGFRESKEKQAAEERIEMRRLTVQREREARAGLLREESRKSEVVPERAQRRDRVKIGSAHDTIQETELERQSMTFESQQDGANALLHPSAEWKYTLAAKDEASELMGERWEARHRDRTEQLKLVEDHLEDLLEKRARSVATKEMTRTTPIMYTTVRSSHLDERTLKRFNIRWKRDMAKPDIYIIQQEVNQDELDALFKHTRLLKQLARLESTRIRKEKSPSPTYQQMPKSTHPVRVEETKDEVNQLLREWTTLFDD</sequence>
<organism evidence="2 3">
    <name type="scientific">Venturia effusa</name>
    <dbReference type="NCBI Taxonomy" id="50376"/>
    <lineage>
        <taxon>Eukaryota</taxon>
        <taxon>Fungi</taxon>
        <taxon>Dikarya</taxon>
        <taxon>Ascomycota</taxon>
        <taxon>Pezizomycotina</taxon>
        <taxon>Dothideomycetes</taxon>
        <taxon>Pleosporomycetidae</taxon>
        <taxon>Venturiales</taxon>
        <taxon>Venturiaceae</taxon>
        <taxon>Venturia</taxon>
    </lineage>
</organism>
<dbReference type="PANTHER" id="PTHR36167">
    <property type="entry name" value="C2H2 FINGER DOMAIN TRANSCRIPTION FACTOR (EUROFUNG)-RELATED"/>
    <property type="match status" value="1"/>
</dbReference>
<evidence type="ECO:0000313" key="3">
    <source>
        <dbReference type="Proteomes" id="UP000316270"/>
    </source>
</evidence>
<evidence type="ECO:0000256" key="1">
    <source>
        <dbReference type="SAM" id="MobiDB-lite"/>
    </source>
</evidence>
<proteinExistence type="predicted"/>
<keyword evidence="3" id="KW-1185">Reference proteome</keyword>
<gene>
    <name evidence="2" type="ORF">FKW77_000072</name>
</gene>
<feature type="region of interest" description="Disordered" evidence="1">
    <location>
        <begin position="288"/>
        <end position="323"/>
    </location>
</feature>
<dbReference type="GO" id="GO:0006355">
    <property type="term" value="P:regulation of DNA-templated transcription"/>
    <property type="evidence" value="ECO:0007669"/>
    <property type="project" value="InterPro"/>
</dbReference>
<reference evidence="2 3" key="1">
    <citation type="submission" date="2019-07" db="EMBL/GenBank/DDBJ databases">
        <title>Finished genome of Venturia effusa.</title>
        <authorList>
            <person name="Young C.A."/>
            <person name="Cox M.P."/>
            <person name="Ganley A.R.D."/>
            <person name="David W.J."/>
        </authorList>
    </citation>
    <scope>NUCLEOTIDE SEQUENCE [LARGE SCALE GENOMIC DNA]</scope>
    <source>
        <strain evidence="3">albino</strain>
    </source>
</reference>
<dbReference type="AlphaFoldDB" id="A0A517LA54"/>
<feature type="region of interest" description="Disordered" evidence="1">
    <location>
        <begin position="519"/>
        <end position="542"/>
    </location>
</feature>